<sequence>MDRQQTARLASSKGLFMTILVTGSTGQLGHLIVERLVARGAAPADVVAGARSPERVEAPEGVRTAVVDYDRPETIAPALEGVDTVVLVSASEPGKRVPQHKAVIDAAVAAGVGRIVYTSIYGGDASPLPLAPEHVETEALLAASGIPATILRNDWYTENYVADVARARETGEIAGSAGTGRVASASRVDYADAAAVVALDDAHAGTTYELAGDVAWTFDELAAAIGEVVGRDVTYVHLTTDEHVAALQAAGLDAGTAGFVAALDAGIAQGALDSTDGTLAQLIGRPTTPLVEGLRAIA</sequence>
<dbReference type="EMBL" id="LT629695">
    <property type="protein sequence ID" value="SDH88692.1"/>
    <property type="molecule type" value="Genomic_DNA"/>
</dbReference>
<evidence type="ECO:0000313" key="2">
    <source>
        <dbReference type="EMBL" id="SDH88692.1"/>
    </source>
</evidence>
<dbReference type="SUPFAM" id="SSF51735">
    <property type="entry name" value="NAD(P)-binding Rossmann-fold domains"/>
    <property type="match status" value="1"/>
</dbReference>
<dbReference type="Gene3D" id="3.90.25.10">
    <property type="entry name" value="UDP-galactose 4-epimerase, domain 1"/>
    <property type="match status" value="1"/>
</dbReference>
<dbReference type="Gene3D" id="3.40.50.720">
    <property type="entry name" value="NAD(P)-binding Rossmann-like Domain"/>
    <property type="match status" value="1"/>
</dbReference>
<dbReference type="PANTHER" id="PTHR47129">
    <property type="entry name" value="QUINONE OXIDOREDUCTASE 2"/>
    <property type="match status" value="1"/>
</dbReference>
<dbReference type="Proteomes" id="UP000198822">
    <property type="component" value="Chromosome I"/>
</dbReference>
<feature type="domain" description="NAD(P)-binding" evidence="1">
    <location>
        <begin position="23"/>
        <end position="194"/>
    </location>
</feature>
<accession>A0A1G8G2T9</accession>
<dbReference type="PANTHER" id="PTHR47129:SF1">
    <property type="entry name" value="NMRA-LIKE DOMAIN-CONTAINING PROTEIN"/>
    <property type="match status" value="1"/>
</dbReference>
<protein>
    <submittedName>
        <fullName evidence="2">NAD(P)H dehydrogenase (Quinone)</fullName>
    </submittedName>
</protein>
<keyword evidence="3" id="KW-1185">Reference proteome</keyword>
<gene>
    <name evidence="2" type="ORF">SAMN04489720_2733</name>
</gene>
<evidence type="ECO:0000313" key="3">
    <source>
        <dbReference type="Proteomes" id="UP000198822"/>
    </source>
</evidence>
<dbReference type="AlphaFoldDB" id="A0A1G8G2T9"/>
<organism evidence="2 3">
    <name type="scientific">Agrococcus jejuensis</name>
    <dbReference type="NCBI Taxonomy" id="399736"/>
    <lineage>
        <taxon>Bacteria</taxon>
        <taxon>Bacillati</taxon>
        <taxon>Actinomycetota</taxon>
        <taxon>Actinomycetes</taxon>
        <taxon>Micrococcales</taxon>
        <taxon>Microbacteriaceae</taxon>
        <taxon>Agrococcus</taxon>
    </lineage>
</organism>
<dbReference type="InterPro" id="IPR052718">
    <property type="entry name" value="NmrA-type_oxidoreductase"/>
</dbReference>
<dbReference type="InterPro" id="IPR016040">
    <property type="entry name" value="NAD(P)-bd_dom"/>
</dbReference>
<dbReference type="CDD" id="cd05269">
    <property type="entry name" value="TMR_SDR_a"/>
    <property type="match status" value="1"/>
</dbReference>
<reference evidence="3" key="1">
    <citation type="submission" date="2016-10" db="EMBL/GenBank/DDBJ databases">
        <authorList>
            <person name="Varghese N."/>
            <person name="Submissions S."/>
        </authorList>
    </citation>
    <scope>NUCLEOTIDE SEQUENCE [LARGE SCALE GENOMIC DNA]</scope>
    <source>
        <strain evidence="3">DSM 22002</strain>
    </source>
</reference>
<name>A0A1G8G2T9_9MICO</name>
<proteinExistence type="predicted"/>
<dbReference type="STRING" id="399736.SAMN04489720_2733"/>
<dbReference type="Pfam" id="PF13460">
    <property type="entry name" value="NAD_binding_10"/>
    <property type="match status" value="1"/>
</dbReference>
<evidence type="ECO:0000259" key="1">
    <source>
        <dbReference type="Pfam" id="PF13460"/>
    </source>
</evidence>
<dbReference type="InterPro" id="IPR036291">
    <property type="entry name" value="NAD(P)-bd_dom_sf"/>
</dbReference>